<evidence type="ECO:0000313" key="2">
    <source>
        <dbReference type="Proteomes" id="UP001234581"/>
    </source>
</evidence>
<dbReference type="PANTHER" id="PTHR31900:SF30">
    <property type="entry name" value="SUPERFAMILY PROTEIN, PUTATIVE-RELATED"/>
    <property type="match status" value="1"/>
</dbReference>
<dbReference type="InterPro" id="IPR050232">
    <property type="entry name" value="FBL13/AtMIF1-like"/>
</dbReference>
<protein>
    <recommendedName>
        <fullName evidence="3">F-box domain-containing protein</fullName>
    </recommendedName>
</protein>
<keyword evidence="2" id="KW-1185">Reference proteome</keyword>
<dbReference type="InterPro" id="IPR032675">
    <property type="entry name" value="LRR_dom_sf"/>
</dbReference>
<dbReference type="Proteomes" id="UP001234581">
    <property type="component" value="Unassembled WGS sequence"/>
</dbReference>
<sequence length="674" mass="77113">MDHSIWEDLCKQPILKASSGQYAKLVYDSTTQLLQPIQSILSALNLRAIGLTKCADFDAALRDAKVMQQLSPSSALGYLCAAAIYSEQGKQLQVIDVLNKGLSMADTMDNHYDDLTRAKMDADQHQSKRIDFVRQLPVDIVISTLLPFMMDDSAISLKKPNPYLHVSNTWRDRISQTFNGVRFETFSEDDDDFEQVIELSRHIKELHVHQFTRGKWLCDLLRNNDFCSLRELNVEGITADCSDYLVASLKSISNTLTHVYIQQEDGSMLAIGDILLNCPNLVSLDIIHPFATNFSSLRMVKWPKITRLSFSQGEKDVGCDQIKAIGKRFPSLKELSLYPCEDIQLTRVVLDSYPRMKHLHICMDSPIADLTYSEEGPPCNHAGITHLSVYVDCSFWEADDFRDPWQSVIPILKEIHQTLEYLKIDVNFANDNEDVYDLEYPRLKKLFLFNSGWWIPRNAPILEELTMTSRTIRENPAVLDTIPPNLKRLELRLGHASPYLRDEKAAVSAYLHRLANHSQLKELVIHFHDALIISNVLEAIQHLGRIESLNLIFTRTWRSCVWDSYVMDSFVDGLAKGCPRLSNLEINCKNAPSTYTVNALKQLEDLKQLVFSVEEMDPDDNIWHAFETFKQLKCIRIYSVKGANMDAIRYLQGQWPNLKIIINKRPLSLKGLIF</sequence>
<dbReference type="RefSeq" id="XP_058342941.1">
    <property type="nucleotide sequence ID" value="XM_058486329.1"/>
</dbReference>
<dbReference type="PANTHER" id="PTHR31900">
    <property type="entry name" value="F-BOX/RNI SUPERFAMILY PROTEIN-RELATED"/>
    <property type="match status" value="1"/>
</dbReference>
<dbReference type="GeneID" id="83213710"/>
<reference evidence="1 2" key="1">
    <citation type="submission" date="2023-03" db="EMBL/GenBank/DDBJ databases">
        <title>Genome sequence of Lichtheimia ornata CBS 291.66.</title>
        <authorList>
            <person name="Mohabir J.T."/>
            <person name="Shea T.P."/>
            <person name="Kurbessoian T."/>
            <person name="Berby B."/>
            <person name="Fontaine J."/>
            <person name="Livny J."/>
            <person name="Gnirke A."/>
            <person name="Stajich J.E."/>
            <person name="Cuomo C.A."/>
        </authorList>
    </citation>
    <scope>NUCLEOTIDE SEQUENCE [LARGE SCALE GENOMIC DNA]</scope>
    <source>
        <strain evidence="1">CBS 291.66</strain>
    </source>
</reference>
<organism evidence="1 2">
    <name type="scientific">Lichtheimia ornata</name>
    <dbReference type="NCBI Taxonomy" id="688661"/>
    <lineage>
        <taxon>Eukaryota</taxon>
        <taxon>Fungi</taxon>
        <taxon>Fungi incertae sedis</taxon>
        <taxon>Mucoromycota</taxon>
        <taxon>Mucoromycotina</taxon>
        <taxon>Mucoromycetes</taxon>
        <taxon>Mucorales</taxon>
        <taxon>Lichtheimiaceae</taxon>
        <taxon>Lichtheimia</taxon>
    </lineage>
</organism>
<evidence type="ECO:0000313" key="1">
    <source>
        <dbReference type="EMBL" id="KAJ8658028.1"/>
    </source>
</evidence>
<evidence type="ECO:0008006" key="3">
    <source>
        <dbReference type="Google" id="ProtNLM"/>
    </source>
</evidence>
<dbReference type="SUPFAM" id="SSF48452">
    <property type="entry name" value="TPR-like"/>
    <property type="match status" value="1"/>
</dbReference>
<dbReference type="EMBL" id="JARTCD010000027">
    <property type="protein sequence ID" value="KAJ8658028.1"/>
    <property type="molecule type" value="Genomic_DNA"/>
</dbReference>
<dbReference type="SUPFAM" id="SSF52047">
    <property type="entry name" value="RNI-like"/>
    <property type="match status" value="1"/>
</dbReference>
<dbReference type="AlphaFoldDB" id="A0AAD7XYX1"/>
<proteinExistence type="predicted"/>
<comment type="caution">
    <text evidence="1">The sequence shown here is derived from an EMBL/GenBank/DDBJ whole genome shotgun (WGS) entry which is preliminary data.</text>
</comment>
<accession>A0AAD7XYX1</accession>
<gene>
    <name evidence="1" type="ORF">O0I10_006299</name>
</gene>
<name>A0AAD7XYX1_9FUNG</name>
<dbReference type="InterPro" id="IPR011990">
    <property type="entry name" value="TPR-like_helical_dom_sf"/>
</dbReference>
<dbReference type="Gene3D" id="3.80.10.10">
    <property type="entry name" value="Ribonuclease Inhibitor"/>
    <property type="match status" value="1"/>
</dbReference>